<dbReference type="SUPFAM" id="SSF46785">
    <property type="entry name" value="Winged helix' DNA-binding domain"/>
    <property type="match status" value="1"/>
</dbReference>
<dbReference type="InterPro" id="IPR030489">
    <property type="entry name" value="TR_Rrf2-type_CS"/>
</dbReference>
<dbReference type="eggNOG" id="COG1959">
    <property type="taxonomic scope" value="Bacteria"/>
</dbReference>
<dbReference type="Pfam" id="PF02082">
    <property type="entry name" value="Rrf2"/>
    <property type="match status" value="1"/>
</dbReference>
<proteinExistence type="predicted"/>
<dbReference type="KEGG" id="caj:CIG1485E_1144"/>
<evidence type="ECO:0000313" key="1">
    <source>
        <dbReference type="EMBL" id="AII14978.1"/>
    </source>
</evidence>
<dbReference type="InterPro" id="IPR036388">
    <property type="entry name" value="WH-like_DNA-bd_sf"/>
</dbReference>
<dbReference type="Gene3D" id="1.10.10.10">
    <property type="entry name" value="Winged helix-like DNA-binding domain superfamily/Winged helix DNA-binding domain"/>
    <property type="match status" value="1"/>
</dbReference>
<organism evidence="1 2">
    <name type="scientific">Campylobacter iguaniorum</name>
    <dbReference type="NCBI Taxonomy" id="1244531"/>
    <lineage>
        <taxon>Bacteria</taxon>
        <taxon>Pseudomonadati</taxon>
        <taxon>Campylobacterota</taxon>
        <taxon>Epsilonproteobacteria</taxon>
        <taxon>Campylobacterales</taxon>
        <taxon>Campylobacteraceae</taxon>
        <taxon>Campylobacter</taxon>
    </lineage>
</organism>
<dbReference type="GO" id="GO:0003700">
    <property type="term" value="F:DNA-binding transcription factor activity"/>
    <property type="evidence" value="ECO:0007669"/>
    <property type="project" value="TreeGrafter"/>
</dbReference>
<sequence>MLFTKASEYALLSLIFLSHSNSPKDVDTMSNELQISKSFLAKILQNLAKEGILNSFKGANGGFVLADKPSNISIRRILESAEKRKAYVFECSNDRGDCPSNKGNICKMWPMFNTLQRKVDDFLDDITLADIIKK</sequence>
<dbReference type="InterPro" id="IPR000944">
    <property type="entry name" value="Tscrpt_reg_Rrf2"/>
</dbReference>
<dbReference type="OrthoDB" id="9800519at2"/>
<dbReference type="PANTHER" id="PTHR33221">
    <property type="entry name" value="WINGED HELIX-TURN-HELIX TRANSCRIPTIONAL REGULATOR, RRF2 FAMILY"/>
    <property type="match status" value="1"/>
</dbReference>
<keyword evidence="2" id="KW-1185">Reference proteome</keyword>
<dbReference type="NCBIfam" id="TIGR00738">
    <property type="entry name" value="rrf2_super"/>
    <property type="match status" value="1"/>
</dbReference>
<dbReference type="RefSeq" id="WP_038454557.1">
    <property type="nucleotide sequence ID" value="NZ_CP009043.1"/>
</dbReference>
<gene>
    <name evidence="1" type="ORF">CIG1485E_1144</name>
</gene>
<dbReference type="HOGENOM" id="CLU_107144_1_2_7"/>
<name>A0A076FBC8_9BACT</name>
<dbReference type="STRING" id="1244531.CIG2463D_1235"/>
<dbReference type="PROSITE" id="PS01332">
    <property type="entry name" value="HTH_RRF2_1"/>
    <property type="match status" value="1"/>
</dbReference>
<protein>
    <submittedName>
        <fullName evidence="1">Transcriptional regulator, BadM/Rrf2 family</fullName>
    </submittedName>
</protein>
<dbReference type="Proteomes" id="UP000028486">
    <property type="component" value="Chromosome"/>
</dbReference>
<dbReference type="GO" id="GO:0005829">
    <property type="term" value="C:cytosol"/>
    <property type="evidence" value="ECO:0007669"/>
    <property type="project" value="TreeGrafter"/>
</dbReference>
<dbReference type="InterPro" id="IPR036390">
    <property type="entry name" value="WH_DNA-bd_sf"/>
</dbReference>
<accession>A0A076FBC8</accession>
<dbReference type="PATRIC" id="fig|1244531.5.peg.1245"/>
<dbReference type="PANTHER" id="PTHR33221:SF2">
    <property type="entry name" value="TRANSCRIPTIONAL REGULATOR"/>
    <property type="match status" value="1"/>
</dbReference>
<evidence type="ECO:0000313" key="2">
    <source>
        <dbReference type="Proteomes" id="UP000028486"/>
    </source>
</evidence>
<dbReference type="AlphaFoldDB" id="A0A076FBC8"/>
<reference evidence="2" key="1">
    <citation type="journal article" date="2014" name="Genome Announc.">
        <title>Complete Genome Sequence of Campylobacter iguaniorum Strain 1485ET, Isolated from a Bearded Dragon (Pogona vitticeps).</title>
        <authorList>
            <person name="Gilbert M.J."/>
            <person name="Miller W.G."/>
            <person name="Yee E."/>
            <person name="Kik M."/>
            <person name="Wagenaar J.A."/>
            <person name="Duim B."/>
        </authorList>
    </citation>
    <scope>NUCLEOTIDE SEQUENCE [LARGE SCALE GENOMIC DNA]</scope>
    <source>
        <strain evidence="2">1485E</strain>
    </source>
</reference>
<dbReference type="PROSITE" id="PS51197">
    <property type="entry name" value="HTH_RRF2_2"/>
    <property type="match status" value="1"/>
</dbReference>
<dbReference type="EMBL" id="CP009043">
    <property type="protein sequence ID" value="AII14978.1"/>
    <property type="molecule type" value="Genomic_DNA"/>
</dbReference>